<sequence length="137" mass="14486">MTSLVTLTIAGRRYGVDVVHVREAMRAPRRTPVPLAPAVVAGMVNLRGRALTCLDLRPRLELPAAPADQEPMLVVADVGGEQVGLLVDAVGDVTDVDEDRVEPPPDTLVPPLNGYIRGALPDPDGLLLVLDLEAVTA</sequence>
<dbReference type="Gene3D" id="2.40.50.180">
    <property type="entry name" value="CheA-289, Domain 4"/>
    <property type="match status" value="1"/>
</dbReference>
<protein>
    <submittedName>
        <fullName evidence="2">Chemotaxis protein CheW</fullName>
    </submittedName>
</protein>
<dbReference type="PROSITE" id="PS50851">
    <property type="entry name" value="CHEW"/>
    <property type="match status" value="1"/>
</dbReference>
<dbReference type="SUPFAM" id="SSF50341">
    <property type="entry name" value="CheW-like"/>
    <property type="match status" value="1"/>
</dbReference>
<dbReference type="GO" id="GO:0005829">
    <property type="term" value="C:cytosol"/>
    <property type="evidence" value="ECO:0007669"/>
    <property type="project" value="TreeGrafter"/>
</dbReference>
<dbReference type="InterPro" id="IPR002545">
    <property type="entry name" value="CheW-lke_dom"/>
</dbReference>
<dbReference type="Proteomes" id="UP000437709">
    <property type="component" value="Unassembled WGS sequence"/>
</dbReference>
<evidence type="ECO:0000313" key="3">
    <source>
        <dbReference type="Proteomes" id="UP000437709"/>
    </source>
</evidence>
<dbReference type="InterPro" id="IPR039315">
    <property type="entry name" value="CheW"/>
</dbReference>
<accession>A0A6N7EM82</accession>
<dbReference type="PANTHER" id="PTHR22617:SF23">
    <property type="entry name" value="CHEMOTAXIS PROTEIN CHEW"/>
    <property type="match status" value="1"/>
</dbReference>
<gene>
    <name evidence="2" type="ORF">GB881_19330</name>
</gene>
<name>A0A6N7EM82_9MICO</name>
<dbReference type="InterPro" id="IPR036061">
    <property type="entry name" value="CheW-like_dom_sf"/>
</dbReference>
<evidence type="ECO:0000313" key="2">
    <source>
        <dbReference type="EMBL" id="MPV39160.1"/>
    </source>
</evidence>
<dbReference type="RefSeq" id="WP_152193563.1">
    <property type="nucleotide sequence ID" value="NZ_VUKD01000001.1"/>
</dbReference>
<dbReference type="Pfam" id="PF01584">
    <property type="entry name" value="CheW"/>
    <property type="match status" value="1"/>
</dbReference>
<dbReference type="GO" id="GO:0007165">
    <property type="term" value="P:signal transduction"/>
    <property type="evidence" value="ECO:0007669"/>
    <property type="project" value="InterPro"/>
</dbReference>
<dbReference type="AlphaFoldDB" id="A0A6N7EM82"/>
<proteinExistence type="predicted"/>
<evidence type="ECO:0000259" key="1">
    <source>
        <dbReference type="PROSITE" id="PS50851"/>
    </source>
</evidence>
<comment type="caution">
    <text evidence="2">The sequence shown here is derived from an EMBL/GenBank/DDBJ whole genome shotgun (WGS) entry which is preliminary data.</text>
</comment>
<keyword evidence="3" id="KW-1185">Reference proteome</keyword>
<dbReference type="SMART" id="SM00260">
    <property type="entry name" value="CheW"/>
    <property type="match status" value="1"/>
</dbReference>
<dbReference type="GO" id="GO:0006935">
    <property type="term" value="P:chemotaxis"/>
    <property type="evidence" value="ECO:0007669"/>
    <property type="project" value="InterPro"/>
</dbReference>
<dbReference type="OrthoDB" id="9790406at2"/>
<feature type="domain" description="CheW-like" evidence="1">
    <location>
        <begin position="1"/>
        <end position="137"/>
    </location>
</feature>
<dbReference type="Gene3D" id="2.30.30.40">
    <property type="entry name" value="SH3 Domains"/>
    <property type="match status" value="1"/>
</dbReference>
<dbReference type="EMBL" id="WHPC01000179">
    <property type="protein sequence ID" value="MPV39160.1"/>
    <property type="molecule type" value="Genomic_DNA"/>
</dbReference>
<reference evidence="2 3" key="1">
    <citation type="submission" date="2019-10" db="EMBL/GenBank/DDBJ databases">
        <title>Georgenia wutianyii sp. nov. and Georgenia yuyongxinii sp. nov. isolated from plateau pika (Ochotona curzoniae) in the Qinghai-Tibet plateau of China.</title>
        <authorList>
            <person name="Tian Z."/>
        </authorList>
    </citation>
    <scope>NUCLEOTIDE SEQUENCE [LARGE SCALE GENOMIC DNA]</scope>
    <source>
        <strain evidence="2 3">JCM 19765</strain>
    </source>
</reference>
<organism evidence="2 3">
    <name type="scientific">Georgenia subflava</name>
    <dbReference type="NCBI Taxonomy" id="1622177"/>
    <lineage>
        <taxon>Bacteria</taxon>
        <taxon>Bacillati</taxon>
        <taxon>Actinomycetota</taxon>
        <taxon>Actinomycetes</taxon>
        <taxon>Micrococcales</taxon>
        <taxon>Bogoriellaceae</taxon>
        <taxon>Georgenia</taxon>
    </lineage>
</organism>
<dbReference type="PANTHER" id="PTHR22617">
    <property type="entry name" value="CHEMOTAXIS SENSOR HISTIDINE KINASE-RELATED"/>
    <property type="match status" value="1"/>
</dbReference>